<accession>A0A177L1X9</accession>
<dbReference type="AlphaFoldDB" id="A0A177L1X9"/>
<dbReference type="Proteomes" id="UP000077271">
    <property type="component" value="Unassembled WGS sequence"/>
</dbReference>
<dbReference type="InterPro" id="IPR000182">
    <property type="entry name" value="GNAT_dom"/>
</dbReference>
<dbReference type="PANTHER" id="PTHR13355">
    <property type="entry name" value="GLUCOSAMINE 6-PHOSPHATE N-ACETYLTRANSFERASE"/>
    <property type="match status" value="1"/>
</dbReference>
<evidence type="ECO:0000313" key="2">
    <source>
        <dbReference type="EMBL" id="OAH59404.1"/>
    </source>
</evidence>
<proteinExistence type="predicted"/>
<reference evidence="4 5" key="1">
    <citation type="submission" date="2016-01" db="EMBL/GenBank/DDBJ databases">
        <title>Investigation of taxonomic status of Bacillus aminovorans.</title>
        <authorList>
            <person name="Verma A."/>
            <person name="Pal Y."/>
            <person name="Krishnamurthi S."/>
        </authorList>
    </citation>
    <scope>NUCLEOTIDE SEQUENCE [LARGE SCALE GENOMIC DNA]</scope>
    <source>
        <strain evidence="3 4">DSM 1314</strain>
        <strain evidence="2 5">DSM 4337</strain>
    </source>
</reference>
<dbReference type="CDD" id="cd04301">
    <property type="entry name" value="NAT_SF"/>
    <property type="match status" value="1"/>
</dbReference>
<evidence type="ECO:0000313" key="3">
    <source>
        <dbReference type="EMBL" id="OAH63286.1"/>
    </source>
</evidence>
<dbReference type="InterPro" id="IPR016181">
    <property type="entry name" value="Acyl_CoA_acyltransferase"/>
</dbReference>
<keyword evidence="2" id="KW-0808">Transferase</keyword>
<dbReference type="GO" id="GO:0004343">
    <property type="term" value="F:glucosamine 6-phosphate N-acetyltransferase activity"/>
    <property type="evidence" value="ECO:0007669"/>
    <property type="project" value="TreeGrafter"/>
</dbReference>
<dbReference type="SUPFAM" id="SSF55729">
    <property type="entry name" value="Acyl-CoA N-acyltransferases (Nat)"/>
    <property type="match status" value="1"/>
</dbReference>
<dbReference type="EMBL" id="LQWZ01000002">
    <property type="protein sequence ID" value="OAH59404.1"/>
    <property type="molecule type" value="Genomic_DNA"/>
</dbReference>
<dbReference type="InterPro" id="IPR039143">
    <property type="entry name" value="GNPNAT1-like"/>
</dbReference>
<comment type="caution">
    <text evidence="2">The sequence shown here is derived from an EMBL/GenBank/DDBJ whole genome shotgun (WGS) entry which is preliminary data.</text>
</comment>
<evidence type="ECO:0000313" key="4">
    <source>
        <dbReference type="Proteomes" id="UP000076935"/>
    </source>
</evidence>
<evidence type="ECO:0000313" key="5">
    <source>
        <dbReference type="Proteomes" id="UP000077271"/>
    </source>
</evidence>
<dbReference type="Pfam" id="PF13673">
    <property type="entry name" value="Acetyltransf_10"/>
    <property type="match status" value="1"/>
</dbReference>
<dbReference type="PANTHER" id="PTHR13355:SF11">
    <property type="entry name" value="GLUCOSAMINE 6-PHOSPHATE N-ACETYLTRANSFERASE"/>
    <property type="match status" value="1"/>
</dbReference>
<gene>
    <name evidence="2" type="ORF">AWH48_14790</name>
    <name evidence="3" type="ORF">AWH49_00065</name>
</gene>
<dbReference type="PROSITE" id="PS51186">
    <property type="entry name" value="GNAT"/>
    <property type="match status" value="1"/>
</dbReference>
<dbReference type="RefSeq" id="WP_018391805.1">
    <property type="nucleotide sequence ID" value="NZ_JBCNAN010000012.1"/>
</dbReference>
<dbReference type="OrthoDB" id="9796171at2"/>
<sequence length="142" mass="15826">MKVVIATDLKQREDAYSVRMTVFVNEQNVPASIEIDELEDEAVHFVLYDDEMSPCGAGRFRTVGYYGKVERICVLKESRGQGAGDLIMGAIEQHAATVPQLTALKLDAQVQAIPFYEKRGYEVVSDEFLDAGIVHKTMTKPL</sequence>
<keyword evidence="4" id="KW-1185">Reference proteome</keyword>
<dbReference type="Gene3D" id="3.40.630.30">
    <property type="match status" value="1"/>
</dbReference>
<protein>
    <submittedName>
        <fullName evidence="2">Acetyltransferase</fullName>
    </submittedName>
</protein>
<feature type="domain" description="N-acetyltransferase" evidence="1">
    <location>
        <begin position="1"/>
        <end position="142"/>
    </location>
</feature>
<name>A0A177L1X9_9BACI</name>
<evidence type="ECO:0000259" key="1">
    <source>
        <dbReference type="PROSITE" id="PS51186"/>
    </source>
</evidence>
<organism evidence="2 5">
    <name type="scientific">Domibacillus aminovorans</name>
    <dbReference type="NCBI Taxonomy" id="29332"/>
    <lineage>
        <taxon>Bacteria</taxon>
        <taxon>Bacillati</taxon>
        <taxon>Bacillota</taxon>
        <taxon>Bacilli</taxon>
        <taxon>Bacillales</taxon>
        <taxon>Bacillaceae</taxon>
        <taxon>Domibacillus</taxon>
    </lineage>
</organism>
<dbReference type="Proteomes" id="UP000076935">
    <property type="component" value="Unassembled WGS sequence"/>
</dbReference>
<dbReference type="EMBL" id="LQWY01000001">
    <property type="protein sequence ID" value="OAH63286.1"/>
    <property type="molecule type" value="Genomic_DNA"/>
</dbReference>
<dbReference type="STRING" id="29332.AWH48_14790"/>